<dbReference type="InterPro" id="IPR000515">
    <property type="entry name" value="MetI-like"/>
</dbReference>
<dbReference type="InterPro" id="IPR053523">
    <property type="entry name" value="Oligopeptide_permease_AppC"/>
</dbReference>
<accession>A0A6B1D331</accession>
<comment type="subcellular location">
    <subcellularLocation>
        <location evidence="1 7">Cell membrane</location>
        <topology evidence="1 7">Multi-pass membrane protein</topology>
    </subcellularLocation>
</comment>
<dbReference type="AlphaFoldDB" id="A0A6B1D331"/>
<proteinExistence type="inferred from homology"/>
<evidence type="ECO:0000256" key="4">
    <source>
        <dbReference type="ARBA" id="ARBA00022692"/>
    </source>
</evidence>
<dbReference type="InterPro" id="IPR025966">
    <property type="entry name" value="OppC_N"/>
</dbReference>
<evidence type="ECO:0000256" key="6">
    <source>
        <dbReference type="ARBA" id="ARBA00023136"/>
    </source>
</evidence>
<gene>
    <name evidence="10" type="ORF">F4X14_04755</name>
</gene>
<keyword evidence="4 7" id="KW-0812">Transmembrane</keyword>
<evidence type="ECO:0000256" key="5">
    <source>
        <dbReference type="ARBA" id="ARBA00022989"/>
    </source>
</evidence>
<dbReference type="EMBL" id="VXMH01000023">
    <property type="protein sequence ID" value="MYC94260.1"/>
    <property type="molecule type" value="Genomic_DNA"/>
</dbReference>
<reference evidence="10" key="1">
    <citation type="submission" date="2019-09" db="EMBL/GenBank/DDBJ databases">
        <title>Characterisation of the sponge microbiome using genome-centric metagenomics.</title>
        <authorList>
            <person name="Engelberts J.P."/>
            <person name="Robbins S.J."/>
            <person name="De Goeij J.M."/>
            <person name="Aranda M."/>
            <person name="Bell S.C."/>
            <person name="Webster N.S."/>
        </authorList>
    </citation>
    <scope>NUCLEOTIDE SEQUENCE</scope>
    <source>
        <strain evidence="10">SB0661_bin_32</strain>
    </source>
</reference>
<dbReference type="GO" id="GO:0005886">
    <property type="term" value="C:plasma membrane"/>
    <property type="evidence" value="ECO:0007669"/>
    <property type="project" value="UniProtKB-SubCell"/>
</dbReference>
<feature type="transmembrane region" description="Helical" evidence="7">
    <location>
        <begin position="172"/>
        <end position="190"/>
    </location>
</feature>
<feature type="transmembrane region" description="Helical" evidence="7">
    <location>
        <begin position="47"/>
        <end position="71"/>
    </location>
</feature>
<evidence type="ECO:0000256" key="1">
    <source>
        <dbReference type="ARBA" id="ARBA00004651"/>
    </source>
</evidence>
<dbReference type="Pfam" id="PF12911">
    <property type="entry name" value="OppC_N"/>
    <property type="match status" value="1"/>
</dbReference>
<organism evidence="10">
    <name type="scientific">Caldilineaceae bacterium SB0661_bin_32</name>
    <dbReference type="NCBI Taxonomy" id="2605255"/>
    <lineage>
        <taxon>Bacteria</taxon>
        <taxon>Bacillati</taxon>
        <taxon>Chloroflexota</taxon>
        <taxon>Caldilineae</taxon>
        <taxon>Caldilineales</taxon>
        <taxon>Caldilineaceae</taxon>
    </lineage>
</organism>
<feature type="transmembrane region" description="Helical" evidence="7">
    <location>
        <begin position="110"/>
        <end position="135"/>
    </location>
</feature>
<dbReference type="CDD" id="cd06261">
    <property type="entry name" value="TM_PBP2"/>
    <property type="match status" value="1"/>
</dbReference>
<sequence length="313" mass="33754">MVDSTATPADGAHEARQPVSSQISPDTWQALPKAENRFLRRFRRHRLAVLGLAALSLFAFVAILAPLVTFYDPNGIDLTVMRQAPSPAHVLGTDPLGRDVWTRLAYGTRVSLAVGLVAVSIYITIGVVLGGLAGYFGGRVDMVLSRFTDVMMCFPSFMLIVTVAVILPPNIFNVMVIIGIFGWTGIMRHVRAQFLSLREREFVLAARCVGVSNGRIVFRHILPNAIAPVVVAATMGLAGAIMTESALSFLGLGVQPPMSSWGSMLQDAMSLPILQTMPWLWLPSAIAIAVTTLSVNFIGDALRDALDPHTSSD</sequence>
<dbReference type="Pfam" id="PF00528">
    <property type="entry name" value="BPD_transp_1"/>
    <property type="match status" value="1"/>
</dbReference>
<evidence type="ECO:0000256" key="3">
    <source>
        <dbReference type="ARBA" id="ARBA00022475"/>
    </source>
</evidence>
<dbReference type="NCBIfam" id="NF045476">
    <property type="entry name" value="Opp4C"/>
    <property type="match status" value="1"/>
</dbReference>
<evidence type="ECO:0000256" key="2">
    <source>
        <dbReference type="ARBA" id="ARBA00022448"/>
    </source>
</evidence>
<feature type="transmembrane region" description="Helical" evidence="7">
    <location>
        <begin position="147"/>
        <end position="166"/>
    </location>
</feature>
<feature type="transmembrane region" description="Helical" evidence="7">
    <location>
        <begin position="221"/>
        <end position="242"/>
    </location>
</feature>
<dbReference type="SUPFAM" id="SSF161098">
    <property type="entry name" value="MetI-like"/>
    <property type="match status" value="1"/>
</dbReference>
<dbReference type="InterPro" id="IPR035906">
    <property type="entry name" value="MetI-like_sf"/>
</dbReference>
<comment type="similarity">
    <text evidence="7">Belongs to the binding-protein-dependent transport system permease family.</text>
</comment>
<feature type="region of interest" description="Disordered" evidence="8">
    <location>
        <begin position="1"/>
        <end position="23"/>
    </location>
</feature>
<name>A0A6B1D331_9CHLR</name>
<keyword evidence="2 7" id="KW-0813">Transport</keyword>
<dbReference type="Gene3D" id="1.10.3720.10">
    <property type="entry name" value="MetI-like"/>
    <property type="match status" value="1"/>
</dbReference>
<evidence type="ECO:0000259" key="9">
    <source>
        <dbReference type="PROSITE" id="PS50928"/>
    </source>
</evidence>
<evidence type="ECO:0000313" key="10">
    <source>
        <dbReference type="EMBL" id="MYC94260.1"/>
    </source>
</evidence>
<evidence type="ECO:0000256" key="7">
    <source>
        <dbReference type="RuleBase" id="RU363032"/>
    </source>
</evidence>
<dbReference type="GO" id="GO:0055085">
    <property type="term" value="P:transmembrane transport"/>
    <property type="evidence" value="ECO:0007669"/>
    <property type="project" value="InterPro"/>
</dbReference>
<dbReference type="PANTHER" id="PTHR43386:SF1">
    <property type="entry name" value="D,D-DIPEPTIDE TRANSPORT SYSTEM PERMEASE PROTEIN DDPC-RELATED"/>
    <property type="match status" value="1"/>
</dbReference>
<keyword evidence="6 7" id="KW-0472">Membrane</keyword>
<comment type="caution">
    <text evidence="10">The sequence shown here is derived from an EMBL/GenBank/DDBJ whole genome shotgun (WGS) entry which is preliminary data.</text>
</comment>
<dbReference type="PROSITE" id="PS50928">
    <property type="entry name" value="ABC_TM1"/>
    <property type="match status" value="1"/>
</dbReference>
<dbReference type="PANTHER" id="PTHR43386">
    <property type="entry name" value="OLIGOPEPTIDE TRANSPORT SYSTEM PERMEASE PROTEIN APPC"/>
    <property type="match status" value="1"/>
</dbReference>
<protein>
    <submittedName>
        <fullName evidence="10">ABC transporter permease</fullName>
    </submittedName>
</protein>
<dbReference type="InterPro" id="IPR050366">
    <property type="entry name" value="BP-dependent_transpt_permease"/>
</dbReference>
<keyword evidence="3" id="KW-1003">Cell membrane</keyword>
<keyword evidence="5 7" id="KW-1133">Transmembrane helix</keyword>
<feature type="domain" description="ABC transmembrane type-1" evidence="9">
    <location>
        <begin position="108"/>
        <end position="299"/>
    </location>
</feature>
<evidence type="ECO:0000256" key="8">
    <source>
        <dbReference type="SAM" id="MobiDB-lite"/>
    </source>
</evidence>
<feature type="transmembrane region" description="Helical" evidence="7">
    <location>
        <begin position="279"/>
        <end position="299"/>
    </location>
</feature>